<organism evidence="1 2">
    <name type="scientific">Tanacetum coccineum</name>
    <dbReference type="NCBI Taxonomy" id="301880"/>
    <lineage>
        <taxon>Eukaryota</taxon>
        <taxon>Viridiplantae</taxon>
        <taxon>Streptophyta</taxon>
        <taxon>Embryophyta</taxon>
        <taxon>Tracheophyta</taxon>
        <taxon>Spermatophyta</taxon>
        <taxon>Magnoliopsida</taxon>
        <taxon>eudicotyledons</taxon>
        <taxon>Gunneridae</taxon>
        <taxon>Pentapetalae</taxon>
        <taxon>asterids</taxon>
        <taxon>campanulids</taxon>
        <taxon>Asterales</taxon>
        <taxon>Asteraceae</taxon>
        <taxon>Asteroideae</taxon>
        <taxon>Anthemideae</taxon>
        <taxon>Anthemidinae</taxon>
        <taxon>Tanacetum</taxon>
    </lineage>
</organism>
<dbReference type="Proteomes" id="UP001151760">
    <property type="component" value="Unassembled WGS sequence"/>
</dbReference>
<keyword evidence="2" id="KW-1185">Reference proteome</keyword>
<accession>A0ABQ5BFF7</accession>
<name>A0ABQ5BFF7_9ASTR</name>
<evidence type="ECO:0000313" key="1">
    <source>
        <dbReference type="EMBL" id="GJT12316.1"/>
    </source>
</evidence>
<gene>
    <name evidence="1" type="ORF">Tco_0859358</name>
</gene>
<comment type="caution">
    <text evidence="1">The sequence shown here is derived from an EMBL/GenBank/DDBJ whole genome shotgun (WGS) entry which is preliminary data.</text>
</comment>
<evidence type="ECO:0000313" key="2">
    <source>
        <dbReference type="Proteomes" id="UP001151760"/>
    </source>
</evidence>
<dbReference type="EMBL" id="BQNB010013138">
    <property type="protein sequence ID" value="GJT12316.1"/>
    <property type="molecule type" value="Genomic_DNA"/>
</dbReference>
<reference evidence="1" key="1">
    <citation type="journal article" date="2022" name="Int. J. Mol. Sci.">
        <title>Draft Genome of Tanacetum Coccineum: Genomic Comparison of Closely Related Tanacetum-Family Plants.</title>
        <authorList>
            <person name="Yamashiro T."/>
            <person name="Shiraishi A."/>
            <person name="Nakayama K."/>
            <person name="Satake H."/>
        </authorList>
    </citation>
    <scope>NUCLEOTIDE SEQUENCE</scope>
</reference>
<protein>
    <submittedName>
        <fullName evidence="1">Uncharacterized protein</fullName>
    </submittedName>
</protein>
<proteinExistence type="predicted"/>
<sequence length="273" mass="32151">MNQNHFEHNSNYSGFDQTPQFSVTHQLPQRSNKDMLLDMARLIKNNRTLFNSNIFPHEEMSIRVLLAKERILKLIQDWDEKKIKPWSLPELLLQLSNDSRTIAEMLKQRKEKRIEREPAANLAVQKEQEEQEAQSFTPYWKFPIIDDDEEYNIQYREYLERSSKAITPNLSTEEPDNSLSIGDEHLNTILETESDEVIKFSVEDLVPIPSESKGIFEDIVDVPFVIMTFLMADLDLLTLCLVEIFRSHLLRLIFFPRSSPVNSILLIQFYREF</sequence>
<reference evidence="1" key="2">
    <citation type="submission" date="2022-01" db="EMBL/GenBank/DDBJ databases">
        <authorList>
            <person name="Yamashiro T."/>
            <person name="Shiraishi A."/>
            <person name="Satake H."/>
            <person name="Nakayama K."/>
        </authorList>
    </citation>
    <scope>NUCLEOTIDE SEQUENCE</scope>
</reference>